<proteinExistence type="predicted"/>
<keyword evidence="2" id="KW-1185">Reference proteome</keyword>
<organism evidence="1 2">
    <name type="scientific">Anisodus acutangulus</name>
    <dbReference type="NCBI Taxonomy" id="402998"/>
    <lineage>
        <taxon>Eukaryota</taxon>
        <taxon>Viridiplantae</taxon>
        <taxon>Streptophyta</taxon>
        <taxon>Embryophyta</taxon>
        <taxon>Tracheophyta</taxon>
        <taxon>Spermatophyta</taxon>
        <taxon>Magnoliopsida</taxon>
        <taxon>eudicotyledons</taxon>
        <taxon>Gunneridae</taxon>
        <taxon>Pentapetalae</taxon>
        <taxon>asterids</taxon>
        <taxon>lamiids</taxon>
        <taxon>Solanales</taxon>
        <taxon>Solanaceae</taxon>
        <taxon>Solanoideae</taxon>
        <taxon>Hyoscyameae</taxon>
        <taxon>Anisodus</taxon>
    </lineage>
</organism>
<dbReference type="Proteomes" id="UP001152561">
    <property type="component" value="Unassembled WGS sequence"/>
</dbReference>
<reference evidence="2" key="1">
    <citation type="journal article" date="2023" name="Proc. Natl. Acad. Sci. U.S.A.">
        <title>Genomic and structural basis for evolution of tropane alkaloid biosynthesis.</title>
        <authorList>
            <person name="Wanga Y.-J."/>
            <person name="Taina T."/>
            <person name="Yua J.-Y."/>
            <person name="Lia J."/>
            <person name="Xua B."/>
            <person name="Chenc J."/>
            <person name="D'Auriad J.C."/>
            <person name="Huanga J.-P."/>
            <person name="Huanga S.-X."/>
        </authorList>
    </citation>
    <scope>NUCLEOTIDE SEQUENCE [LARGE SCALE GENOMIC DNA]</scope>
    <source>
        <strain evidence="2">cv. KIB-2019</strain>
    </source>
</reference>
<evidence type="ECO:0000313" key="1">
    <source>
        <dbReference type="EMBL" id="KAJ8542289.1"/>
    </source>
</evidence>
<accession>A0A9Q1LU09</accession>
<protein>
    <submittedName>
        <fullName evidence="1">Uncharacterized protein</fullName>
    </submittedName>
</protein>
<evidence type="ECO:0000313" key="2">
    <source>
        <dbReference type="Proteomes" id="UP001152561"/>
    </source>
</evidence>
<comment type="caution">
    <text evidence="1">The sequence shown here is derived from an EMBL/GenBank/DDBJ whole genome shotgun (WGS) entry which is preliminary data.</text>
</comment>
<name>A0A9Q1LU09_9SOLA</name>
<sequence>MQAQARNFSGCFFWSSIEDLPRSITTTQWFRLVLFNQQEKVLLWPQQCNCEDVKNDSICHMRVIKSRATTVKQIIVRRDKRAGRGYGTTLSVGGIRPNVVARSFSSTPLANKNLAPLQELVERNFVDPNSSIGDKFGVGVTGSTPPSPSVGGILLVDRSSIHASNTYEDSTARVYALRLPMQIVVVGDEHGYCGSRKFGITWLFYGDRDPL</sequence>
<dbReference type="AlphaFoldDB" id="A0A9Q1LU09"/>
<dbReference type="OrthoDB" id="1327543at2759"/>
<gene>
    <name evidence="1" type="ORF">K7X08_017155</name>
</gene>
<dbReference type="EMBL" id="JAJAGQ010000015">
    <property type="protein sequence ID" value="KAJ8542289.1"/>
    <property type="molecule type" value="Genomic_DNA"/>
</dbReference>